<dbReference type="EMBL" id="JACBZH010000001">
    <property type="protein sequence ID" value="NYH88191.1"/>
    <property type="molecule type" value="Genomic_DNA"/>
</dbReference>
<gene>
    <name evidence="2" type="ORF">F4554_000829</name>
</gene>
<feature type="compositionally biased region" description="Low complexity" evidence="1">
    <location>
        <begin position="129"/>
        <end position="162"/>
    </location>
</feature>
<feature type="compositionally biased region" description="Low complexity" evidence="1">
    <location>
        <begin position="198"/>
        <end position="255"/>
    </location>
</feature>
<dbReference type="AlphaFoldDB" id="A0A852Z5N9"/>
<organism evidence="2 3">
    <name type="scientific">Actinopolymorpha rutila</name>
    <dbReference type="NCBI Taxonomy" id="446787"/>
    <lineage>
        <taxon>Bacteria</taxon>
        <taxon>Bacillati</taxon>
        <taxon>Actinomycetota</taxon>
        <taxon>Actinomycetes</taxon>
        <taxon>Propionibacteriales</taxon>
        <taxon>Actinopolymorphaceae</taxon>
        <taxon>Actinopolymorpha</taxon>
    </lineage>
</organism>
<feature type="region of interest" description="Disordered" evidence="1">
    <location>
        <begin position="126"/>
        <end position="255"/>
    </location>
</feature>
<protein>
    <recommendedName>
        <fullName evidence="4">Phasin domain-containing protein</fullName>
    </recommendedName>
</protein>
<dbReference type="RefSeq" id="WP_179786131.1">
    <property type="nucleotide sequence ID" value="NZ_BAAARR010000004.1"/>
</dbReference>
<evidence type="ECO:0000256" key="1">
    <source>
        <dbReference type="SAM" id="MobiDB-lite"/>
    </source>
</evidence>
<name>A0A852Z5N9_9ACTN</name>
<sequence length="255" mass="26046">MPRTTRNKNISETITPLYVLAGAGDLAVEKIREISKMASSKISSLETTDPAEVSDRMQVRIEEGADTLGVALRSATSDIREQAKGISGRAQSAMQAMWMSAGDAYDDLVERGEGVVSHLRGQNGRTIQRAAAGARGGRTTAAKKATRSATKSAGTKATGTKSTTKKSAGKTAGRSTTKSASKSTRTASKSTTRKRAASKGGRANSSGSANSRKSTTSASKSTPAGAARPASSNTSTGTTTTSASSTPTTNSTSSS</sequence>
<accession>A0A852Z5N9</accession>
<evidence type="ECO:0008006" key="4">
    <source>
        <dbReference type="Google" id="ProtNLM"/>
    </source>
</evidence>
<reference evidence="2 3" key="1">
    <citation type="submission" date="2020-07" db="EMBL/GenBank/DDBJ databases">
        <title>Sequencing the genomes of 1000 actinobacteria strains.</title>
        <authorList>
            <person name="Klenk H.-P."/>
        </authorList>
    </citation>
    <scope>NUCLEOTIDE SEQUENCE [LARGE SCALE GENOMIC DNA]</scope>
    <source>
        <strain evidence="2 3">DSM 18448</strain>
    </source>
</reference>
<comment type="caution">
    <text evidence="2">The sequence shown here is derived from an EMBL/GenBank/DDBJ whole genome shotgun (WGS) entry which is preliminary data.</text>
</comment>
<dbReference type="Proteomes" id="UP000579605">
    <property type="component" value="Unassembled WGS sequence"/>
</dbReference>
<proteinExistence type="predicted"/>
<keyword evidence="3" id="KW-1185">Reference proteome</keyword>
<evidence type="ECO:0000313" key="2">
    <source>
        <dbReference type="EMBL" id="NYH88191.1"/>
    </source>
</evidence>
<evidence type="ECO:0000313" key="3">
    <source>
        <dbReference type="Proteomes" id="UP000579605"/>
    </source>
</evidence>
<feature type="compositionally biased region" description="Low complexity" evidence="1">
    <location>
        <begin position="169"/>
        <end position="190"/>
    </location>
</feature>